<evidence type="ECO:0000256" key="1">
    <source>
        <dbReference type="ARBA" id="ARBA00022505"/>
    </source>
</evidence>
<keyword evidence="2" id="KW-0560">Oxidoreductase</keyword>
<gene>
    <name evidence="4" type="ORF">HMPREF9470_04799</name>
</gene>
<evidence type="ECO:0000259" key="3">
    <source>
        <dbReference type="SMART" id="SM01008"/>
    </source>
</evidence>
<dbReference type="EMBL" id="ADLK01000037">
    <property type="protein sequence ID" value="KMW14493.1"/>
    <property type="molecule type" value="Genomic_DNA"/>
</dbReference>
<dbReference type="InterPro" id="IPR050028">
    <property type="entry name" value="XdhA_XDHase"/>
</dbReference>
<dbReference type="Proteomes" id="UP000037392">
    <property type="component" value="Unassembled WGS sequence"/>
</dbReference>
<name>A0A0J9BNW4_9FIRM</name>
<accession>A0A0J9BNW4</accession>
<keyword evidence="1" id="KW-0500">Molybdenum</keyword>
<dbReference type="Gene3D" id="3.90.1170.50">
    <property type="entry name" value="Aldehyde oxidase/xanthine dehydrogenase, a/b hammerhead"/>
    <property type="match status" value="1"/>
</dbReference>
<dbReference type="GeneID" id="93164259"/>
<dbReference type="PATRIC" id="fig|742734.4.peg.5141"/>
<dbReference type="PANTHER" id="PTHR11908:SF132">
    <property type="entry name" value="ALDEHYDE OXIDASE 1-RELATED"/>
    <property type="match status" value="1"/>
</dbReference>
<dbReference type="InterPro" id="IPR000674">
    <property type="entry name" value="Ald_Oxase/Xan_DH_a/b"/>
</dbReference>
<dbReference type="NCBIfam" id="NF043082">
    <property type="entry name" value="XdhA_XDHase"/>
    <property type="match status" value="1"/>
</dbReference>
<dbReference type="RefSeq" id="WP_048930879.1">
    <property type="nucleotide sequence ID" value="NZ_KQ235883.1"/>
</dbReference>
<feature type="domain" description="Aldehyde oxidase/xanthine dehydrogenase a/b hammerhead" evidence="3">
    <location>
        <begin position="18"/>
        <end position="134"/>
    </location>
</feature>
<dbReference type="AlphaFoldDB" id="A0A0J9BNW4"/>
<comment type="caution">
    <text evidence="4">The sequence shown here is derived from an EMBL/GenBank/DDBJ whole genome shotgun (WGS) entry which is preliminary data.</text>
</comment>
<dbReference type="Pfam" id="PF02738">
    <property type="entry name" value="MoCoBD_1"/>
    <property type="match status" value="1"/>
</dbReference>
<dbReference type="PANTHER" id="PTHR11908">
    <property type="entry name" value="XANTHINE DEHYDROGENASE"/>
    <property type="match status" value="1"/>
</dbReference>
<sequence>MNIVGQQMKRVDAYGKVTGEAKYTADLEPRDILHGRVVHSTIANGRVKSFDLTEAYKVPGVVKIVTCFDVPDCQFPTAGHPWSVETKHQDICDRKLLNERIRLYGDDIAAIVAEDEVAASQAARLVKVEYEEYEPIVTVEAAMAEGAPPLHPDLRKDNVIVHSHMTMGASGFTYKEGLKKAEETYGQEQIVAIETEYDTPRISHCHIELPVSWAYVDTNGKITVVASTQIPHIVRRCTAQALGVPIGRVRIIKPYIGGGFGNKQDVLYEPLNAFLSLSVGGRPVRLEISREETISGTRTRHAIKGLCKAVLTKEGRVLARQLDAYANNGGYASHGHAICANCGNVFKDLYRDELGAEIDCSTVYTSSPTAGAMRGYGIPQAAWFAECLADDMAWAIGMDPCEFRIKNCMEDGFVDPANGITFHSYGLKKCIEAGRKHIRWDEKWNAYRNQTGPVRKGVGMAIFCYKTGVHPISLETASARMVLNQDGSIQLCMGATEIGQGADTVFTQMASETTGISYDQVYIVSTQDTDTTPFDTGAYASRQTYVSGMALKKCAEEFRHKILDYAAYMLNHDITDLSKTVYAQIVKDAGCRLREALGLHKDEEVTEDMLDIVNSKVVVCGGAPELFDVGVVADTAFYSLERSVHITAEVTNQCKQNTFSSGCCFVEIEVDIPLGLVTVTDIINVHDSGVLINPQTARAQVHGGMSMGLGYGLSEELLVDEKTGKPLNNNLLDYKIPTAMDTPDLNVEFIQLEDPTGPYGNKSLGEPPAIPVAPAIRNAILNATGVHMDVNPMTAQRLIEKFKEKGLI</sequence>
<protein>
    <recommendedName>
        <fullName evidence="3">Aldehyde oxidase/xanthine dehydrogenase a/b hammerhead domain-containing protein</fullName>
    </recommendedName>
</protein>
<dbReference type="InterPro" id="IPR046867">
    <property type="entry name" value="AldOxase/xan_DH_MoCoBD2"/>
</dbReference>
<dbReference type="InterPro" id="IPR016208">
    <property type="entry name" value="Ald_Oxase/xanthine_DH-like"/>
</dbReference>
<evidence type="ECO:0000313" key="5">
    <source>
        <dbReference type="Proteomes" id="UP000037392"/>
    </source>
</evidence>
<reference evidence="4 5" key="1">
    <citation type="submission" date="2011-04" db="EMBL/GenBank/DDBJ databases">
        <title>The Genome Sequence of Clostridium citroniae WAL-19142.</title>
        <authorList>
            <consortium name="The Broad Institute Genome Sequencing Platform"/>
            <person name="Earl A."/>
            <person name="Ward D."/>
            <person name="Feldgarden M."/>
            <person name="Gevers D."/>
            <person name="Warren Y.A."/>
            <person name="Tyrrell K.L."/>
            <person name="Citron D.M."/>
            <person name="Goldstein E.J."/>
            <person name="Daigneault M."/>
            <person name="Allen-Vercoe E."/>
            <person name="Young S.K."/>
            <person name="Zeng Q."/>
            <person name="Gargeya S."/>
            <person name="Fitzgerald M."/>
            <person name="Haas B."/>
            <person name="Abouelleil A."/>
            <person name="Alvarado L."/>
            <person name="Arachchi H.M."/>
            <person name="Berlin A."/>
            <person name="Brown A."/>
            <person name="Chapman S.B."/>
            <person name="Chen Z."/>
            <person name="Dunbar C."/>
            <person name="Freedman E."/>
            <person name="Gearin G."/>
            <person name="Gellesch M."/>
            <person name="Goldberg J."/>
            <person name="Griggs A."/>
            <person name="Gujja S."/>
            <person name="Heilman E.R."/>
            <person name="Heiman D."/>
            <person name="Howarth C."/>
            <person name="Larson L."/>
            <person name="Lui A."/>
            <person name="MacDonald P.J."/>
            <person name="Mehta T."/>
            <person name="Montmayeur A."/>
            <person name="Murphy C."/>
            <person name="Neiman D."/>
            <person name="Pearson M."/>
            <person name="Priest M."/>
            <person name="Roberts A."/>
            <person name="Saif S."/>
            <person name="Shea T."/>
            <person name="Shenoy N."/>
            <person name="Sisk P."/>
            <person name="Stolte C."/>
            <person name="Sykes S."/>
            <person name="White J."/>
            <person name="Yandava C."/>
            <person name="Wortman J."/>
            <person name="Nusbaum C."/>
            <person name="Birren B."/>
        </authorList>
    </citation>
    <scope>NUCLEOTIDE SEQUENCE [LARGE SCALE GENOMIC DNA]</scope>
    <source>
        <strain evidence="4 5">WAL-19142</strain>
    </source>
</reference>
<evidence type="ECO:0000256" key="2">
    <source>
        <dbReference type="ARBA" id="ARBA00023002"/>
    </source>
</evidence>
<dbReference type="InterPro" id="IPR008274">
    <property type="entry name" value="AldOxase/xan_DH_MoCoBD1"/>
</dbReference>
<proteinExistence type="predicted"/>
<dbReference type="InterPro" id="IPR037165">
    <property type="entry name" value="AldOxase/xan_DH_Mopterin-bd_sf"/>
</dbReference>
<dbReference type="SUPFAM" id="SSF56003">
    <property type="entry name" value="Molybdenum cofactor-binding domain"/>
    <property type="match status" value="1"/>
</dbReference>
<dbReference type="SMART" id="SM01008">
    <property type="entry name" value="Ald_Xan_dh_C"/>
    <property type="match status" value="1"/>
</dbReference>
<dbReference type="OrthoDB" id="9759099at2"/>
<dbReference type="GO" id="GO:0004854">
    <property type="term" value="F:xanthine dehydrogenase activity"/>
    <property type="evidence" value="ECO:0007669"/>
    <property type="project" value="InterPro"/>
</dbReference>
<dbReference type="Pfam" id="PF20256">
    <property type="entry name" value="MoCoBD_2"/>
    <property type="match status" value="1"/>
</dbReference>
<dbReference type="Gene3D" id="3.30.365.10">
    <property type="entry name" value="Aldehyde oxidase/xanthine dehydrogenase, molybdopterin binding domain"/>
    <property type="match status" value="4"/>
</dbReference>
<dbReference type="SUPFAM" id="SSF54665">
    <property type="entry name" value="CO dehydrogenase molybdoprotein N-domain-like"/>
    <property type="match status" value="1"/>
</dbReference>
<organism evidence="4 5">
    <name type="scientific">[Clostridium] citroniae WAL-19142</name>
    <dbReference type="NCBI Taxonomy" id="742734"/>
    <lineage>
        <taxon>Bacteria</taxon>
        <taxon>Bacillati</taxon>
        <taxon>Bacillota</taxon>
        <taxon>Clostridia</taxon>
        <taxon>Lachnospirales</taxon>
        <taxon>Lachnospiraceae</taxon>
        <taxon>Enterocloster</taxon>
    </lineage>
</organism>
<dbReference type="InterPro" id="IPR036856">
    <property type="entry name" value="Ald_Oxase/Xan_DH_a/b_sf"/>
</dbReference>
<dbReference type="GO" id="GO:0005506">
    <property type="term" value="F:iron ion binding"/>
    <property type="evidence" value="ECO:0007669"/>
    <property type="project" value="InterPro"/>
</dbReference>
<evidence type="ECO:0000313" key="4">
    <source>
        <dbReference type="EMBL" id="KMW14493.1"/>
    </source>
</evidence>
<dbReference type="GO" id="GO:0002197">
    <property type="term" value="C:xanthine dehydrogenase complex"/>
    <property type="evidence" value="ECO:0007669"/>
    <property type="project" value="InterPro"/>
</dbReference>
<dbReference type="Pfam" id="PF01315">
    <property type="entry name" value="Ald_Xan_dh_C"/>
    <property type="match status" value="1"/>
</dbReference>